<sequence length="191" mass="21994">MTMTARDKQFLIGGAVFIVFYVLYLFVAEPLYKKNKSAVQDIENKILFIQKYFAVINQESLYQQQEQANQQIRTQLEQRFLDENQPGLAAAQLQKILEELSRQSGVEMPRVRVEKARFVQGLLSVPIEVTLLSTTRGLTQFIRSVESHQKFLVIEELNSRISAKGEPEKLQTRLLISGFIHQFESGDKQNT</sequence>
<evidence type="ECO:0000256" key="1">
    <source>
        <dbReference type="SAM" id="Phobius"/>
    </source>
</evidence>
<dbReference type="EMBL" id="CP048620">
    <property type="protein sequence ID" value="QPJ66244.1"/>
    <property type="molecule type" value="Genomic_DNA"/>
</dbReference>
<dbReference type="InterPro" id="IPR034756">
    <property type="entry name" value="T2SSM_b"/>
</dbReference>
<dbReference type="Pfam" id="PF10741">
    <property type="entry name" value="T2SSM_b"/>
    <property type="match status" value="1"/>
</dbReference>
<protein>
    <recommendedName>
        <fullName evidence="4">General secretion pathway protein M</fullName>
    </recommendedName>
</protein>
<evidence type="ECO:0000313" key="3">
    <source>
        <dbReference type="Proteomes" id="UP000594464"/>
    </source>
</evidence>
<keyword evidence="1" id="KW-0472">Membrane</keyword>
<name>A0A7T0G4D0_9BACT</name>
<dbReference type="KEGG" id="nva:G3M78_12910"/>
<accession>A0A7T0G4D0</accession>
<dbReference type="NCBIfam" id="NF040576">
    <property type="entry name" value="T2SS_GspM_XpsM"/>
    <property type="match status" value="1"/>
</dbReference>
<gene>
    <name evidence="2" type="ORF">G3M78_12910</name>
</gene>
<dbReference type="Gene3D" id="3.30.70.60">
    <property type="match status" value="1"/>
</dbReference>
<dbReference type="Proteomes" id="UP000594464">
    <property type="component" value="Chromosome"/>
</dbReference>
<evidence type="ECO:0000313" key="2">
    <source>
        <dbReference type="EMBL" id="QPJ66244.1"/>
    </source>
</evidence>
<dbReference type="InterPro" id="IPR014717">
    <property type="entry name" value="Transl_elong_EF1B/ribsomal_bS6"/>
</dbReference>
<dbReference type="AlphaFoldDB" id="A0A7T0G4D0"/>
<reference evidence="3" key="1">
    <citation type="submission" date="2020-02" db="EMBL/GenBank/DDBJ databases">
        <title>Genomic and physiological characterization of two novel Nitrospinaceae genera.</title>
        <authorList>
            <person name="Mueller A.J."/>
            <person name="Jung M.-Y."/>
            <person name="Strachan C.R."/>
            <person name="Herbold C.W."/>
            <person name="Kirkegaard R.H."/>
            <person name="Daims H."/>
        </authorList>
    </citation>
    <scope>NUCLEOTIDE SEQUENCE [LARGE SCALE GENOMIC DNA]</scope>
</reference>
<keyword evidence="1" id="KW-1133">Transmembrane helix</keyword>
<evidence type="ECO:0008006" key="4">
    <source>
        <dbReference type="Google" id="ProtNLM"/>
    </source>
</evidence>
<organism evidence="2 3">
    <name type="scientific">Candidatus Nitrohelix vancouverensis</name>
    <dbReference type="NCBI Taxonomy" id="2705534"/>
    <lineage>
        <taxon>Bacteria</taxon>
        <taxon>Pseudomonadati</taxon>
        <taxon>Nitrospinota/Tectimicrobiota group</taxon>
        <taxon>Nitrospinota</taxon>
        <taxon>Nitrospinia</taxon>
        <taxon>Nitrospinales</taxon>
        <taxon>Nitrospinaceae</taxon>
        <taxon>Candidatus Nitrohelix</taxon>
    </lineage>
</organism>
<proteinExistence type="predicted"/>
<keyword evidence="1" id="KW-0812">Transmembrane</keyword>
<feature type="transmembrane region" description="Helical" evidence="1">
    <location>
        <begin position="9"/>
        <end position="27"/>
    </location>
</feature>